<accession>A0A401TLA1</accession>
<gene>
    <name evidence="1" type="ORF">chiPu_0027587</name>
</gene>
<reference evidence="1 2" key="1">
    <citation type="journal article" date="2018" name="Nat. Ecol. Evol.">
        <title>Shark genomes provide insights into elasmobranch evolution and the origin of vertebrates.</title>
        <authorList>
            <person name="Hara Y"/>
            <person name="Yamaguchi K"/>
            <person name="Onimaru K"/>
            <person name="Kadota M"/>
            <person name="Koyanagi M"/>
            <person name="Keeley SD"/>
            <person name="Tatsumi K"/>
            <person name="Tanaka K"/>
            <person name="Motone F"/>
            <person name="Kageyama Y"/>
            <person name="Nozu R"/>
            <person name="Adachi N"/>
            <person name="Nishimura O"/>
            <person name="Nakagawa R"/>
            <person name="Tanegashima C"/>
            <person name="Kiyatake I"/>
            <person name="Matsumoto R"/>
            <person name="Murakumo K"/>
            <person name="Nishida K"/>
            <person name="Terakita A"/>
            <person name="Kuratani S"/>
            <person name="Sato K"/>
            <person name="Hyodo S Kuraku.S."/>
        </authorList>
    </citation>
    <scope>NUCLEOTIDE SEQUENCE [LARGE SCALE GENOMIC DNA]</scope>
</reference>
<keyword evidence="2" id="KW-1185">Reference proteome</keyword>
<dbReference type="EMBL" id="BEZZ01108077">
    <property type="protein sequence ID" value="GCC43393.1"/>
    <property type="molecule type" value="Genomic_DNA"/>
</dbReference>
<sequence length="77" mass="8783">MGKDDEEWLPDSQGYAAYEYMLEAAVEEVQVKNGDTSLNPVEGLGADTQLQRKSIRRTARQWSYYALFEESDISDSE</sequence>
<protein>
    <submittedName>
        <fullName evidence="1">Uncharacterized protein</fullName>
    </submittedName>
</protein>
<organism evidence="1 2">
    <name type="scientific">Chiloscyllium punctatum</name>
    <name type="common">Brownbanded bambooshark</name>
    <name type="synonym">Hemiscyllium punctatum</name>
    <dbReference type="NCBI Taxonomy" id="137246"/>
    <lineage>
        <taxon>Eukaryota</taxon>
        <taxon>Metazoa</taxon>
        <taxon>Chordata</taxon>
        <taxon>Craniata</taxon>
        <taxon>Vertebrata</taxon>
        <taxon>Chondrichthyes</taxon>
        <taxon>Elasmobranchii</taxon>
        <taxon>Galeomorphii</taxon>
        <taxon>Galeoidea</taxon>
        <taxon>Orectolobiformes</taxon>
        <taxon>Hemiscylliidae</taxon>
        <taxon>Chiloscyllium</taxon>
    </lineage>
</organism>
<proteinExistence type="predicted"/>
<name>A0A401TLA1_CHIPU</name>
<evidence type="ECO:0000313" key="2">
    <source>
        <dbReference type="Proteomes" id="UP000287033"/>
    </source>
</evidence>
<evidence type="ECO:0000313" key="1">
    <source>
        <dbReference type="EMBL" id="GCC43393.1"/>
    </source>
</evidence>
<dbReference type="Proteomes" id="UP000287033">
    <property type="component" value="Unassembled WGS sequence"/>
</dbReference>
<comment type="caution">
    <text evidence="1">The sequence shown here is derived from an EMBL/GenBank/DDBJ whole genome shotgun (WGS) entry which is preliminary data.</text>
</comment>
<dbReference type="AlphaFoldDB" id="A0A401TLA1"/>
<feature type="non-terminal residue" evidence="1">
    <location>
        <position position="77"/>
    </location>
</feature>